<proteinExistence type="predicted"/>
<feature type="region of interest" description="Disordered" evidence="1">
    <location>
        <begin position="1"/>
        <end position="107"/>
    </location>
</feature>
<protein>
    <submittedName>
        <fullName evidence="2">Uncharacterized protein</fullName>
    </submittedName>
</protein>
<name>A0A439CM74_9PEZI</name>
<feature type="compositionally biased region" description="Basic residues" evidence="1">
    <location>
        <begin position="23"/>
        <end position="37"/>
    </location>
</feature>
<keyword evidence="3" id="KW-1185">Reference proteome</keyword>
<evidence type="ECO:0000313" key="3">
    <source>
        <dbReference type="Proteomes" id="UP000286045"/>
    </source>
</evidence>
<feature type="compositionally biased region" description="Low complexity" evidence="1">
    <location>
        <begin position="51"/>
        <end position="63"/>
    </location>
</feature>
<feature type="compositionally biased region" description="Basic residues" evidence="1">
    <location>
        <begin position="1"/>
        <end position="15"/>
    </location>
</feature>
<feature type="non-terminal residue" evidence="2">
    <location>
        <position position="1"/>
    </location>
</feature>
<evidence type="ECO:0000256" key="1">
    <source>
        <dbReference type="SAM" id="MobiDB-lite"/>
    </source>
</evidence>
<dbReference type="Proteomes" id="UP000286045">
    <property type="component" value="Unassembled WGS sequence"/>
</dbReference>
<dbReference type="EMBL" id="RYZI01000873">
    <property type="protein sequence ID" value="RWA03252.1"/>
    <property type="molecule type" value="Genomic_DNA"/>
</dbReference>
<dbReference type="AlphaFoldDB" id="A0A439CM74"/>
<organism evidence="2 3">
    <name type="scientific">Xylaria grammica</name>
    <dbReference type="NCBI Taxonomy" id="363999"/>
    <lineage>
        <taxon>Eukaryota</taxon>
        <taxon>Fungi</taxon>
        <taxon>Dikarya</taxon>
        <taxon>Ascomycota</taxon>
        <taxon>Pezizomycotina</taxon>
        <taxon>Sordariomycetes</taxon>
        <taxon>Xylariomycetidae</taxon>
        <taxon>Xylariales</taxon>
        <taxon>Xylariaceae</taxon>
        <taxon>Xylaria</taxon>
    </lineage>
</organism>
<sequence>RGRRRRLRARERREHRKDDEKTRRNREKREKKRRARERAKNAGEGDGGGAAPAAAVRNGTAGAVSQNGVVKSRIERRKNDEEDGEDTVQDAVDQTMEVTKGIVIEDD</sequence>
<gene>
    <name evidence="2" type="ORF">EKO27_g11853</name>
</gene>
<reference evidence="2 3" key="1">
    <citation type="submission" date="2018-12" db="EMBL/GenBank/DDBJ databases">
        <title>Draft genome sequence of Xylaria grammica IHI A82.</title>
        <authorList>
            <person name="Buettner E."/>
            <person name="Kellner H."/>
        </authorList>
    </citation>
    <scope>NUCLEOTIDE SEQUENCE [LARGE SCALE GENOMIC DNA]</scope>
    <source>
        <strain evidence="2 3">IHI A82</strain>
    </source>
</reference>
<accession>A0A439CM74</accession>
<evidence type="ECO:0000313" key="2">
    <source>
        <dbReference type="EMBL" id="RWA03252.1"/>
    </source>
</evidence>
<comment type="caution">
    <text evidence="2">The sequence shown here is derived from an EMBL/GenBank/DDBJ whole genome shotgun (WGS) entry which is preliminary data.</text>
</comment>
<dbReference type="STRING" id="363999.A0A439CM74"/>